<dbReference type="GO" id="GO:0006308">
    <property type="term" value="P:DNA catabolic process"/>
    <property type="evidence" value="ECO:0007669"/>
    <property type="project" value="InterPro"/>
</dbReference>
<evidence type="ECO:0000256" key="1">
    <source>
        <dbReference type="ARBA" id="ARBA00007359"/>
    </source>
</evidence>
<evidence type="ECO:0000256" key="5">
    <source>
        <dbReference type="SAM" id="MobiDB-lite"/>
    </source>
</evidence>
<feature type="domain" description="Endonuclease/exonuclease/phosphatase" evidence="6">
    <location>
        <begin position="353"/>
        <end position="623"/>
    </location>
</feature>
<feature type="compositionally biased region" description="Basic and acidic residues" evidence="5">
    <location>
        <begin position="334"/>
        <end position="343"/>
    </location>
</feature>
<dbReference type="InterPro" id="IPR016202">
    <property type="entry name" value="DNase_I"/>
</dbReference>
<evidence type="ECO:0000259" key="6">
    <source>
        <dbReference type="Pfam" id="PF03372"/>
    </source>
</evidence>
<protein>
    <recommendedName>
        <fullName evidence="6">Endonuclease/exonuclease/phosphatase domain-containing protein</fullName>
    </recommendedName>
</protein>
<comment type="caution">
    <text evidence="7">The sequence shown here is derived from an EMBL/GenBank/DDBJ whole genome shotgun (WGS) entry which is preliminary data.</text>
</comment>
<dbReference type="PANTHER" id="PTHR11371">
    <property type="entry name" value="DEOXYRIBONUCLEASE"/>
    <property type="match status" value="1"/>
</dbReference>
<evidence type="ECO:0000256" key="4">
    <source>
        <dbReference type="ARBA" id="ARBA00023157"/>
    </source>
</evidence>
<dbReference type="EMBL" id="CAJOBC010005584">
    <property type="protein sequence ID" value="CAF3868796.1"/>
    <property type="molecule type" value="Genomic_DNA"/>
</dbReference>
<keyword evidence="9" id="KW-1185">Reference proteome</keyword>
<dbReference type="GO" id="GO:0003677">
    <property type="term" value="F:DNA binding"/>
    <property type="evidence" value="ECO:0007669"/>
    <property type="project" value="TreeGrafter"/>
</dbReference>
<evidence type="ECO:0000313" key="8">
    <source>
        <dbReference type="EMBL" id="CAF3868796.1"/>
    </source>
</evidence>
<name>A0A814P8B2_9BILA</name>
<organism evidence="7 9">
    <name type="scientific">Didymodactylos carnosus</name>
    <dbReference type="NCBI Taxonomy" id="1234261"/>
    <lineage>
        <taxon>Eukaryota</taxon>
        <taxon>Metazoa</taxon>
        <taxon>Spiralia</taxon>
        <taxon>Gnathifera</taxon>
        <taxon>Rotifera</taxon>
        <taxon>Eurotatoria</taxon>
        <taxon>Bdelloidea</taxon>
        <taxon>Philodinida</taxon>
        <taxon>Philodinidae</taxon>
        <taxon>Didymodactylos</taxon>
    </lineage>
</organism>
<keyword evidence="2" id="KW-0540">Nuclease</keyword>
<dbReference type="GO" id="GO:0004530">
    <property type="term" value="F:deoxyribonuclease I activity"/>
    <property type="evidence" value="ECO:0007669"/>
    <property type="project" value="TreeGrafter"/>
</dbReference>
<dbReference type="SMART" id="SM00476">
    <property type="entry name" value="DNaseIc"/>
    <property type="match status" value="1"/>
</dbReference>
<dbReference type="Gene3D" id="3.60.10.10">
    <property type="entry name" value="Endonuclease/exonuclease/phosphatase"/>
    <property type="match status" value="1"/>
</dbReference>
<evidence type="ECO:0000313" key="9">
    <source>
        <dbReference type="Proteomes" id="UP000663829"/>
    </source>
</evidence>
<dbReference type="Pfam" id="PF03372">
    <property type="entry name" value="Exo_endo_phos"/>
    <property type="match status" value="1"/>
</dbReference>
<feature type="region of interest" description="Disordered" evidence="5">
    <location>
        <begin position="318"/>
        <end position="344"/>
    </location>
</feature>
<dbReference type="PROSITE" id="PS00918">
    <property type="entry name" value="DNASE_I_2"/>
    <property type="match status" value="1"/>
</dbReference>
<dbReference type="PANTHER" id="PTHR11371:SF31">
    <property type="entry name" value="EXTRACELLULAR NUCLEASE"/>
    <property type="match status" value="1"/>
</dbReference>
<evidence type="ECO:0000313" key="7">
    <source>
        <dbReference type="EMBL" id="CAF1104070.1"/>
    </source>
</evidence>
<dbReference type="InterPro" id="IPR036691">
    <property type="entry name" value="Endo/exonu/phosph_ase_sf"/>
</dbReference>
<accession>A0A814P8B2</accession>
<comment type="similarity">
    <text evidence="1">Belongs to the DNase I family.</text>
</comment>
<dbReference type="AlphaFoldDB" id="A0A814P8B2"/>
<proteinExistence type="inferred from homology"/>
<keyword evidence="4" id="KW-1015">Disulfide bond</keyword>
<evidence type="ECO:0000256" key="2">
    <source>
        <dbReference type="ARBA" id="ARBA00022722"/>
    </source>
</evidence>
<dbReference type="GO" id="GO:0005634">
    <property type="term" value="C:nucleus"/>
    <property type="evidence" value="ECO:0007669"/>
    <property type="project" value="TreeGrafter"/>
</dbReference>
<dbReference type="OrthoDB" id="10061407at2759"/>
<dbReference type="InterPro" id="IPR005135">
    <property type="entry name" value="Endo/exonuclease/phosphatase"/>
</dbReference>
<gene>
    <name evidence="7" type="ORF">GPM918_LOCUS18896</name>
    <name evidence="8" type="ORF">SRO942_LOCUS18893</name>
</gene>
<reference evidence="7" key="1">
    <citation type="submission" date="2021-02" db="EMBL/GenBank/DDBJ databases">
        <authorList>
            <person name="Nowell W R."/>
        </authorList>
    </citation>
    <scope>NUCLEOTIDE SEQUENCE</scope>
</reference>
<dbReference type="Proteomes" id="UP000663829">
    <property type="component" value="Unassembled WGS sequence"/>
</dbReference>
<dbReference type="SUPFAM" id="SSF56219">
    <property type="entry name" value="DNase I-like"/>
    <property type="match status" value="1"/>
</dbReference>
<keyword evidence="3" id="KW-0378">Hydrolase</keyword>
<dbReference type="EMBL" id="CAJNOQ010005584">
    <property type="protein sequence ID" value="CAF1104070.1"/>
    <property type="molecule type" value="Genomic_DNA"/>
</dbReference>
<dbReference type="Proteomes" id="UP000681722">
    <property type="component" value="Unassembled WGS sequence"/>
</dbReference>
<dbReference type="InterPro" id="IPR033125">
    <property type="entry name" value="DNASE_I_2"/>
</dbReference>
<dbReference type="PRINTS" id="PR00130">
    <property type="entry name" value="DNASEI"/>
</dbReference>
<sequence>MTSISFSEASSSKIKFPVELTKKIPLQDTYLPIESCEFDLSVPLETNQNLMEDVQPSHDRGVEKTNADVEVDARRCTEWVDSQIHHINPVHLPQPFNVEYTHIEVTITTIPSSDGQVWYSPYKFLINAMVYSSDENPIYIPIDNLKDGVMKLELILVTFVHKELNDIQLRPFPMLPDERFYAPHKRLNPKQLIKSFELQKCRLVLRLWRKIGDNMVPDLDTGIISNIIEAVPPKKKSKPNESLLAHTENPVQSIVTSLATCNSGVMSSGEHYIYSSGMQKQNAHYMIDQLSSQQLPELLKFLRKLMLDVPSSHITNESVPPVHSSIKSLSNKRSLNDEQERCHPKSKRSCQIGSFNLRRYGPQKSDNAYSNLYITKIILRYDIIFLTELNDQTGSITAKLLENVNKLITKESDKFNVMLSNQLGDTSYKERFAYFYRTNNVQFTIVSDYVYDGGKGLFERSPYIMKIQISRSRTLTYLTFVGVHLKPENVYSEFKNLRKVVDELDSKRQNKRSKLKKFLQMFKKRNNSNTTITPLIIMGDFNADCSYLNNQKKKDIRENYFNDFTWLIDDKMETNLLETCSYDRILIKGSSLVANVVQYSNQVFAFDKEYDLTKQLALQVSDHYPVEFEIFLKN</sequence>
<evidence type="ECO:0000256" key="3">
    <source>
        <dbReference type="ARBA" id="ARBA00022801"/>
    </source>
</evidence>